<reference evidence="1" key="1">
    <citation type="submission" date="2020-05" db="EMBL/GenBank/DDBJ databases">
        <authorList>
            <person name="Rincon C."/>
            <person name="Sanders R I."/>
            <person name="Robbins C."/>
            <person name="Chaturvedi A."/>
        </authorList>
    </citation>
    <scope>NUCLEOTIDE SEQUENCE</scope>
    <source>
        <strain evidence="1">CHB12</strain>
    </source>
</reference>
<dbReference type="OrthoDB" id="2387000at2759"/>
<evidence type="ECO:0000313" key="2">
    <source>
        <dbReference type="Proteomes" id="UP000684084"/>
    </source>
</evidence>
<sequence>MSTENYENRIRDTSRFNANNANNANNIVNRSRPHLINNTKTLDQIARIVPQPSDNYFVHTFFNGTDFNGANDFEHILPASFPSSSSFPY</sequence>
<accession>A0A916EHK2</accession>
<comment type="caution">
    <text evidence="1">The sequence shown here is derived from an EMBL/GenBank/DDBJ whole genome shotgun (WGS) entry which is preliminary data.</text>
</comment>
<dbReference type="EMBL" id="CAGKOT010000048">
    <property type="protein sequence ID" value="CAB5383230.1"/>
    <property type="molecule type" value="Genomic_DNA"/>
</dbReference>
<gene>
    <name evidence="1" type="ORF">CHRIB12_LOCUS18321</name>
</gene>
<evidence type="ECO:0000313" key="1">
    <source>
        <dbReference type="EMBL" id="CAB5383230.1"/>
    </source>
</evidence>
<dbReference type="AlphaFoldDB" id="A0A916EHK2"/>
<dbReference type="Proteomes" id="UP000684084">
    <property type="component" value="Unassembled WGS sequence"/>
</dbReference>
<proteinExistence type="predicted"/>
<organism evidence="1 2">
    <name type="scientific">Rhizophagus irregularis</name>
    <dbReference type="NCBI Taxonomy" id="588596"/>
    <lineage>
        <taxon>Eukaryota</taxon>
        <taxon>Fungi</taxon>
        <taxon>Fungi incertae sedis</taxon>
        <taxon>Mucoromycota</taxon>
        <taxon>Glomeromycotina</taxon>
        <taxon>Glomeromycetes</taxon>
        <taxon>Glomerales</taxon>
        <taxon>Glomeraceae</taxon>
        <taxon>Rhizophagus</taxon>
    </lineage>
</organism>
<protein>
    <submittedName>
        <fullName evidence="1">Uncharacterized protein</fullName>
    </submittedName>
</protein>
<name>A0A916EHK2_9GLOM</name>